<reference evidence="1 2" key="1">
    <citation type="journal article" date="2020" name="ISME J.">
        <title>Uncovering the hidden diversity of litter-decomposition mechanisms in mushroom-forming fungi.</title>
        <authorList>
            <person name="Floudas D."/>
            <person name="Bentzer J."/>
            <person name="Ahren D."/>
            <person name="Johansson T."/>
            <person name="Persson P."/>
            <person name="Tunlid A."/>
        </authorList>
    </citation>
    <scope>NUCLEOTIDE SEQUENCE [LARGE SCALE GENOMIC DNA]</scope>
    <source>
        <strain evidence="1 2">CBS 101986</strain>
    </source>
</reference>
<dbReference type="Proteomes" id="UP000567179">
    <property type="component" value="Unassembled WGS sequence"/>
</dbReference>
<evidence type="ECO:0008006" key="3">
    <source>
        <dbReference type="Google" id="ProtNLM"/>
    </source>
</evidence>
<evidence type="ECO:0000313" key="1">
    <source>
        <dbReference type="EMBL" id="KAF5314496.1"/>
    </source>
</evidence>
<proteinExistence type="predicted"/>
<accession>A0A8H5B0P5</accession>
<protein>
    <recommendedName>
        <fullName evidence="3">F-box domain-containing protein</fullName>
    </recommendedName>
</protein>
<comment type="caution">
    <text evidence="1">The sequence shown here is derived from an EMBL/GenBank/DDBJ whole genome shotgun (WGS) entry which is preliminary data.</text>
</comment>
<gene>
    <name evidence="1" type="ORF">D9619_011976</name>
</gene>
<keyword evidence="2" id="KW-1185">Reference proteome</keyword>
<dbReference type="OrthoDB" id="2885385at2759"/>
<dbReference type="EMBL" id="JAACJJ010000044">
    <property type="protein sequence ID" value="KAF5314496.1"/>
    <property type="molecule type" value="Genomic_DNA"/>
</dbReference>
<sequence>MRPPCDAICRHTKGLERESHLPFLNKSDDINPVVKGLINHCKFFGMSSQSGVEEEYLEPIPFMSDDNTHEGSRKFALVKALEDFMDEYDDLPLLVMALPFIVLMELWRDQPINKFNSTLNLVSINSYACHVMLALLNILPPLLFICASTLESFSRPSPHLQVYYGPFVIDILPQEVIDTIIDHLPPDFGCSRQLCSSRHDKFDRRKFVRAFSSYSLVCVAFVRRSQFHIFSTIVIRSTSFMDIYNTDFSENDEVRGARLRSIVQFIGEKLQLSRNISHLKISPSPQAYDHSGSDEKMQIQALLRELKGRGVEVRSLCLGFQNWALRPSDDLAGLFLPSSVLSNVTSLHIHDVFEFPLSFVSMFPSLRSLSLSDLQITDNRALMQLSARNNYTRPQPRSLVLRYASCELLRIMGMVRDGRNDYIASEAAFLDLSPLTHCDLVWAEDDDQSIASSVLIKTYGSTVTHLTYHFRCLPEFPDENFINLEHLPALRELTVMFEPMLGTRDIRPMRLTQSRPRERDCPLGPSLDFLLWFLSNLHAEAPLRALNITCPHMIFSGGDSDPAKLFLNLGWHRVDTEIRRVYDSIVVHNPLMNSKFMVNLTFRIPLAFPGGIYYEDDEEINRDERLQWMETMRRKWHRAMQTRLRKQFPLIAGCSGISLQIFYTFDSYDD</sequence>
<dbReference type="AlphaFoldDB" id="A0A8H5B0P5"/>
<organism evidence="1 2">
    <name type="scientific">Psilocybe cf. subviscida</name>
    <dbReference type="NCBI Taxonomy" id="2480587"/>
    <lineage>
        <taxon>Eukaryota</taxon>
        <taxon>Fungi</taxon>
        <taxon>Dikarya</taxon>
        <taxon>Basidiomycota</taxon>
        <taxon>Agaricomycotina</taxon>
        <taxon>Agaricomycetes</taxon>
        <taxon>Agaricomycetidae</taxon>
        <taxon>Agaricales</taxon>
        <taxon>Agaricineae</taxon>
        <taxon>Strophariaceae</taxon>
        <taxon>Psilocybe</taxon>
    </lineage>
</organism>
<name>A0A8H5B0P5_9AGAR</name>
<evidence type="ECO:0000313" key="2">
    <source>
        <dbReference type="Proteomes" id="UP000567179"/>
    </source>
</evidence>